<dbReference type="Pfam" id="PF04749">
    <property type="entry name" value="PLAC8"/>
    <property type="match status" value="1"/>
</dbReference>
<sequence>MSYTQTQQMNTAQSRGNNNNAPKQEWKHGLCDCFNDCGLCFCTCLFPCVTYGQNAEKLGGSCFVYGLLYACVGLPWVFGCLKRQEIRNNQNIDGNACGDCCTHIFCGPCALIQEAQQLKGN</sequence>
<organism evidence="3 4">
    <name type="scientific">Funneliformis mosseae</name>
    <name type="common">Endomycorrhizal fungus</name>
    <name type="synonym">Glomus mosseae</name>
    <dbReference type="NCBI Taxonomy" id="27381"/>
    <lineage>
        <taxon>Eukaryota</taxon>
        <taxon>Fungi</taxon>
        <taxon>Fungi incertae sedis</taxon>
        <taxon>Mucoromycota</taxon>
        <taxon>Glomeromycotina</taxon>
        <taxon>Glomeromycetes</taxon>
        <taxon>Glomerales</taxon>
        <taxon>Glomeraceae</taxon>
        <taxon>Funneliformis</taxon>
    </lineage>
</organism>
<keyword evidence="2" id="KW-0472">Membrane</keyword>
<comment type="caution">
    <text evidence="3">The sequence shown here is derived from an EMBL/GenBank/DDBJ whole genome shotgun (WGS) entry which is preliminary data.</text>
</comment>
<keyword evidence="2" id="KW-0812">Transmembrane</keyword>
<dbReference type="NCBIfam" id="TIGR01571">
    <property type="entry name" value="A_thal_Cys_rich"/>
    <property type="match status" value="1"/>
</dbReference>
<evidence type="ECO:0000256" key="2">
    <source>
        <dbReference type="SAM" id="Phobius"/>
    </source>
</evidence>
<dbReference type="Proteomes" id="UP000789375">
    <property type="component" value="Unassembled WGS sequence"/>
</dbReference>
<name>A0A9N8V4F4_FUNMO</name>
<feature type="region of interest" description="Disordered" evidence="1">
    <location>
        <begin position="1"/>
        <end position="21"/>
    </location>
</feature>
<dbReference type="PANTHER" id="PTHR15907">
    <property type="entry name" value="DUF614 FAMILY PROTEIN-RELATED"/>
    <property type="match status" value="1"/>
</dbReference>
<protein>
    <submittedName>
        <fullName evidence="3">12553_t:CDS:1</fullName>
    </submittedName>
</protein>
<proteinExistence type="predicted"/>
<dbReference type="EMBL" id="CAJVPP010000033">
    <property type="protein sequence ID" value="CAG8436269.1"/>
    <property type="molecule type" value="Genomic_DNA"/>
</dbReference>
<keyword evidence="4" id="KW-1185">Reference proteome</keyword>
<accession>A0A9N8V4F4</accession>
<evidence type="ECO:0000256" key="1">
    <source>
        <dbReference type="SAM" id="MobiDB-lite"/>
    </source>
</evidence>
<dbReference type="AlphaFoldDB" id="A0A9N8V4F4"/>
<gene>
    <name evidence="3" type="ORF">FMOSSE_LOCUS370</name>
</gene>
<feature type="transmembrane region" description="Helical" evidence="2">
    <location>
        <begin position="63"/>
        <end position="81"/>
    </location>
</feature>
<keyword evidence="2" id="KW-1133">Transmembrane helix</keyword>
<reference evidence="3" key="1">
    <citation type="submission" date="2021-06" db="EMBL/GenBank/DDBJ databases">
        <authorList>
            <person name="Kallberg Y."/>
            <person name="Tangrot J."/>
            <person name="Rosling A."/>
        </authorList>
    </citation>
    <scope>NUCLEOTIDE SEQUENCE</scope>
    <source>
        <strain evidence="3">87-6 pot B 2015</strain>
    </source>
</reference>
<evidence type="ECO:0000313" key="3">
    <source>
        <dbReference type="EMBL" id="CAG8436269.1"/>
    </source>
</evidence>
<dbReference type="InterPro" id="IPR006461">
    <property type="entry name" value="PLAC_motif_containing"/>
</dbReference>
<evidence type="ECO:0000313" key="4">
    <source>
        <dbReference type="Proteomes" id="UP000789375"/>
    </source>
</evidence>